<dbReference type="InterPro" id="IPR051940">
    <property type="entry name" value="Chitin_bind-dev_reg"/>
</dbReference>
<feature type="signal peptide" evidence="6">
    <location>
        <begin position="1"/>
        <end position="17"/>
    </location>
</feature>
<gene>
    <name evidence="9" type="primary">LOC112054796</name>
</gene>
<dbReference type="GeneID" id="112054796"/>
<accession>A0ABM3M7M6</accession>
<reference evidence="9" key="1">
    <citation type="submission" date="2025-08" db="UniProtKB">
        <authorList>
            <consortium name="RefSeq"/>
        </authorList>
    </citation>
    <scope>IDENTIFICATION</scope>
</reference>
<dbReference type="Proteomes" id="UP001652582">
    <property type="component" value="Chromosome 4"/>
</dbReference>
<evidence type="ECO:0000256" key="6">
    <source>
        <dbReference type="SAM" id="SignalP"/>
    </source>
</evidence>
<evidence type="ECO:0000256" key="4">
    <source>
        <dbReference type="ARBA" id="ARBA00023157"/>
    </source>
</evidence>
<evidence type="ECO:0000256" key="3">
    <source>
        <dbReference type="ARBA" id="ARBA00022737"/>
    </source>
</evidence>
<dbReference type="Pfam" id="PF01607">
    <property type="entry name" value="CBM_14"/>
    <property type="match status" value="3"/>
</dbReference>
<keyword evidence="3" id="KW-0677">Repeat</keyword>
<evidence type="ECO:0000256" key="2">
    <source>
        <dbReference type="ARBA" id="ARBA00022729"/>
    </source>
</evidence>
<feature type="domain" description="Chitin-binding type-2" evidence="7">
    <location>
        <begin position="27"/>
        <end position="86"/>
    </location>
</feature>
<dbReference type="SUPFAM" id="SSF57625">
    <property type="entry name" value="Invertebrate chitin-binding proteins"/>
    <property type="match status" value="3"/>
</dbReference>
<organism evidence="8 9">
    <name type="scientific">Bicyclus anynana</name>
    <name type="common">Squinting bush brown butterfly</name>
    <dbReference type="NCBI Taxonomy" id="110368"/>
    <lineage>
        <taxon>Eukaryota</taxon>
        <taxon>Metazoa</taxon>
        <taxon>Ecdysozoa</taxon>
        <taxon>Arthropoda</taxon>
        <taxon>Hexapoda</taxon>
        <taxon>Insecta</taxon>
        <taxon>Pterygota</taxon>
        <taxon>Neoptera</taxon>
        <taxon>Endopterygota</taxon>
        <taxon>Lepidoptera</taxon>
        <taxon>Glossata</taxon>
        <taxon>Ditrysia</taxon>
        <taxon>Papilionoidea</taxon>
        <taxon>Nymphalidae</taxon>
        <taxon>Satyrinae</taxon>
        <taxon>Satyrini</taxon>
        <taxon>Mycalesina</taxon>
        <taxon>Bicyclus</taxon>
    </lineage>
</organism>
<dbReference type="Gene3D" id="2.170.140.10">
    <property type="entry name" value="Chitin binding domain"/>
    <property type="match status" value="3"/>
</dbReference>
<evidence type="ECO:0000259" key="7">
    <source>
        <dbReference type="PROSITE" id="PS50940"/>
    </source>
</evidence>
<protein>
    <submittedName>
        <fullName evidence="9">Protein obstructor-E-like</fullName>
    </submittedName>
</protein>
<feature type="domain" description="Chitin-binding type-2" evidence="7">
    <location>
        <begin position="96"/>
        <end position="152"/>
    </location>
</feature>
<keyword evidence="1" id="KW-0147">Chitin-binding</keyword>
<dbReference type="InterPro" id="IPR036508">
    <property type="entry name" value="Chitin-bd_dom_sf"/>
</dbReference>
<proteinExistence type="predicted"/>
<dbReference type="PANTHER" id="PTHR23301">
    <property type="entry name" value="CHITIN BINDING PERITROPHIN-A"/>
    <property type="match status" value="1"/>
</dbReference>
<dbReference type="SMART" id="SM00494">
    <property type="entry name" value="ChtBD2"/>
    <property type="match status" value="3"/>
</dbReference>
<sequence>MMFLVIISIMLLAGAQARIEPGEPLQDYRCSQANGYEAVSRQCDVFIECEDNIAVQQICPDGLHFNSKAAWPSYPCGYPTEVQCGASDAVQPAQRSEECPHLYGVFRSSNNCESYTWCFDGIARLMYCPAGLVFNAEKSLCDFPSNVPDCSHTKALESFTCPAGLIGNEDEGYRIPTFRYGRSCSYFVACPDQFPRLLSCDPGSHFDDQSGSCVPEQYVTNCDRN</sequence>
<dbReference type="PANTHER" id="PTHR23301:SF107">
    <property type="entry name" value="LD20793P"/>
    <property type="match status" value="1"/>
</dbReference>
<keyword evidence="4" id="KW-1015">Disulfide bond</keyword>
<keyword evidence="8" id="KW-1185">Reference proteome</keyword>
<evidence type="ECO:0000313" key="9">
    <source>
        <dbReference type="RefSeq" id="XP_052747486.1"/>
    </source>
</evidence>
<evidence type="ECO:0000256" key="5">
    <source>
        <dbReference type="ARBA" id="ARBA00023180"/>
    </source>
</evidence>
<dbReference type="RefSeq" id="XP_052747486.1">
    <property type="nucleotide sequence ID" value="XM_052891526.1"/>
</dbReference>
<feature type="chain" id="PRO_5046652701" evidence="6">
    <location>
        <begin position="18"/>
        <end position="225"/>
    </location>
</feature>
<keyword evidence="5" id="KW-0325">Glycoprotein</keyword>
<dbReference type="InterPro" id="IPR002557">
    <property type="entry name" value="Chitin-bd_dom"/>
</dbReference>
<evidence type="ECO:0000256" key="1">
    <source>
        <dbReference type="ARBA" id="ARBA00022669"/>
    </source>
</evidence>
<name>A0ABM3M7M6_BICAN</name>
<keyword evidence="2 6" id="KW-0732">Signal</keyword>
<evidence type="ECO:0000313" key="8">
    <source>
        <dbReference type="Proteomes" id="UP001652582"/>
    </source>
</evidence>
<dbReference type="PROSITE" id="PS50940">
    <property type="entry name" value="CHIT_BIND_II"/>
    <property type="match status" value="3"/>
</dbReference>
<feature type="domain" description="Chitin-binding type-2" evidence="7">
    <location>
        <begin position="158"/>
        <end position="224"/>
    </location>
</feature>